<keyword evidence="5" id="KW-1185">Reference proteome</keyword>
<dbReference type="PANTHER" id="PTHR44591">
    <property type="entry name" value="STRESS RESPONSE REGULATOR PROTEIN 1"/>
    <property type="match status" value="1"/>
</dbReference>
<dbReference type="InParanoid" id="D6TQ46"/>
<organism evidence="4 5">
    <name type="scientific">Ktedonobacter racemifer DSM 44963</name>
    <dbReference type="NCBI Taxonomy" id="485913"/>
    <lineage>
        <taxon>Bacteria</taxon>
        <taxon>Bacillati</taxon>
        <taxon>Chloroflexota</taxon>
        <taxon>Ktedonobacteria</taxon>
        <taxon>Ktedonobacterales</taxon>
        <taxon>Ktedonobacteraceae</taxon>
        <taxon>Ktedonobacter</taxon>
    </lineage>
</organism>
<dbReference type="InterPro" id="IPR001789">
    <property type="entry name" value="Sig_transdc_resp-reg_receiver"/>
</dbReference>
<dbReference type="eggNOG" id="COG0745">
    <property type="taxonomic scope" value="Bacteria"/>
</dbReference>
<dbReference type="Gene3D" id="3.40.50.2300">
    <property type="match status" value="1"/>
</dbReference>
<comment type="caution">
    <text evidence="4">The sequence shown here is derived from an EMBL/GenBank/DDBJ whole genome shotgun (WGS) entry which is preliminary data.</text>
</comment>
<feature type="modified residue" description="4-aspartylphosphate" evidence="2">
    <location>
        <position position="56"/>
    </location>
</feature>
<name>D6TQ46_KTERA</name>
<dbReference type="SUPFAM" id="SSF52172">
    <property type="entry name" value="CheY-like"/>
    <property type="match status" value="1"/>
</dbReference>
<dbReference type="Proteomes" id="UP000004508">
    <property type="component" value="Unassembled WGS sequence"/>
</dbReference>
<evidence type="ECO:0000313" key="4">
    <source>
        <dbReference type="EMBL" id="EFH85694.1"/>
    </source>
</evidence>
<dbReference type="SMART" id="SM00448">
    <property type="entry name" value="REC"/>
    <property type="match status" value="1"/>
</dbReference>
<feature type="domain" description="Response regulatory" evidence="3">
    <location>
        <begin position="4"/>
        <end position="123"/>
    </location>
</feature>
<dbReference type="OrthoDB" id="9801602at2"/>
<dbReference type="Pfam" id="PF00072">
    <property type="entry name" value="Response_reg"/>
    <property type="match status" value="1"/>
</dbReference>
<keyword evidence="1 2" id="KW-0597">Phosphoprotein</keyword>
<evidence type="ECO:0000313" key="5">
    <source>
        <dbReference type="Proteomes" id="UP000004508"/>
    </source>
</evidence>
<dbReference type="PROSITE" id="PS50110">
    <property type="entry name" value="RESPONSE_REGULATORY"/>
    <property type="match status" value="1"/>
</dbReference>
<dbReference type="EMBL" id="ADVG01000002">
    <property type="protein sequence ID" value="EFH85694.1"/>
    <property type="molecule type" value="Genomic_DNA"/>
</dbReference>
<dbReference type="PANTHER" id="PTHR44591:SF3">
    <property type="entry name" value="RESPONSE REGULATORY DOMAIN-CONTAINING PROTEIN"/>
    <property type="match status" value="1"/>
</dbReference>
<gene>
    <name evidence="4" type="ORF">Krac_6924</name>
</gene>
<accession>D6TQ46</accession>
<dbReference type="AlphaFoldDB" id="D6TQ46"/>
<dbReference type="STRING" id="485913.Krac_6924"/>
<evidence type="ECO:0000256" key="2">
    <source>
        <dbReference type="PROSITE-ProRule" id="PRU00169"/>
    </source>
</evidence>
<dbReference type="RefSeq" id="WP_007909389.1">
    <property type="nucleotide sequence ID" value="NZ_ADVG01000002.1"/>
</dbReference>
<dbReference type="InterPro" id="IPR011006">
    <property type="entry name" value="CheY-like_superfamily"/>
</dbReference>
<reference evidence="4 5" key="1">
    <citation type="journal article" date="2011" name="Stand. Genomic Sci.">
        <title>Non-contiguous finished genome sequence and contextual data of the filamentous soil bacterium Ktedonobacter racemifer type strain (SOSP1-21).</title>
        <authorList>
            <person name="Chang Y.J."/>
            <person name="Land M."/>
            <person name="Hauser L."/>
            <person name="Chertkov O."/>
            <person name="Del Rio T.G."/>
            <person name="Nolan M."/>
            <person name="Copeland A."/>
            <person name="Tice H."/>
            <person name="Cheng J.F."/>
            <person name="Lucas S."/>
            <person name="Han C."/>
            <person name="Goodwin L."/>
            <person name="Pitluck S."/>
            <person name="Ivanova N."/>
            <person name="Ovchinikova G."/>
            <person name="Pati A."/>
            <person name="Chen A."/>
            <person name="Palaniappan K."/>
            <person name="Mavromatis K."/>
            <person name="Liolios K."/>
            <person name="Brettin T."/>
            <person name="Fiebig A."/>
            <person name="Rohde M."/>
            <person name="Abt B."/>
            <person name="Goker M."/>
            <person name="Detter J.C."/>
            <person name="Woyke T."/>
            <person name="Bristow J."/>
            <person name="Eisen J.A."/>
            <person name="Markowitz V."/>
            <person name="Hugenholtz P."/>
            <person name="Kyrpides N.C."/>
            <person name="Klenk H.P."/>
            <person name="Lapidus A."/>
        </authorList>
    </citation>
    <scope>NUCLEOTIDE SEQUENCE [LARGE SCALE GENOMIC DNA]</scope>
    <source>
        <strain evidence="5">DSM 44963</strain>
    </source>
</reference>
<sequence length="142" mass="15756">MSAFVMVIDDSTTIRKIVEITLRREGFSVQSFPDGVEAVKSFQISGTQIPDLVILDIDLPKMNGYEIARYLRSKPAWKETPMMMLSRHNGVVDRLKARLAGVHLYLSKPFTTQALIQTVQDALSKRALDASSSLPISATCLS</sequence>
<evidence type="ECO:0000256" key="1">
    <source>
        <dbReference type="ARBA" id="ARBA00022553"/>
    </source>
</evidence>
<dbReference type="InterPro" id="IPR050595">
    <property type="entry name" value="Bact_response_regulator"/>
</dbReference>
<evidence type="ECO:0000259" key="3">
    <source>
        <dbReference type="PROSITE" id="PS50110"/>
    </source>
</evidence>
<protein>
    <submittedName>
        <fullName evidence="4">Response regulator receiver protein</fullName>
    </submittedName>
</protein>
<proteinExistence type="predicted"/>
<dbReference type="GO" id="GO:0000160">
    <property type="term" value="P:phosphorelay signal transduction system"/>
    <property type="evidence" value="ECO:0007669"/>
    <property type="project" value="InterPro"/>
</dbReference>